<evidence type="ECO:0000313" key="3">
    <source>
        <dbReference type="Proteomes" id="UP000660885"/>
    </source>
</evidence>
<keyword evidence="1" id="KW-0812">Transmembrane</keyword>
<dbReference type="RefSeq" id="WP_202834038.1">
    <property type="nucleotide sequence ID" value="NZ_JAETWB010000017.1"/>
</dbReference>
<protein>
    <recommendedName>
        <fullName evidence="4">ABC transporter permease</fullName>
    </recommendedName>
</protein>
<gene>
    <name evidence="2" type="ORF">JMJ56_22620</name>
</gene>
<name>A0ABS1U807_9PROT</name>
<keyword evidence="3" id="KW-1185">Reference proteome</keyword>
<feature type="transmembrane region" description="Helical" evidence="1">
    <location>
        <begin position="12"/>
        <end position="37"/>
    </location>
</feature>
<sequence>MVTRAKVRQWWVDLLAAFWLRPTAMVLAALVLAEILVRAEGVFGSSSWIGS</sequence>
<comment type="caution">
    <text evidence="2">The sequence shown here is derived from an EMBL/GenBank/DDBJ whole genome shotgun (WGS) entry which is preliminary data.</text>
</comment>
<dbReference type="Proteomes" id="UP000660885">
    <property type="component" value="Unassembled WGS sequence"/>
</dbReference>
<keyword evidence="1" id="KW-0472">Membrane</keyword>
<evidence type="ECO:0000313" key="2">
    <source>
        <dbReference type="EMBL" id="MBL6080813.1"/>
    </source>
</evidence>
<evidence type="ECO:0000256" key="1">
    <source>
        <dbReference type="SAM" id="Phobius"/>
    </source>
</evidence>
<evidence type="ECO:0008006" key="4">
    <source>
        <dbReference type="Google" id="ProtNLM"/>
    </source>
</evidence>
<dbReference type="EMBL" id="JAETWB010000017">
    <property type="protein sequence ID" value="MBL6080813.1"/>
    <property type="molecule type" value="Genomic_DNA"/>
</dbReference>
<reference evidence="2 3" key="1">
    <citation type="submission" date="2021-01" db="EMBL/GenBank/DDBJ databases">
        <title>Belnapia mucosa sp. nov. and Belnapia arida sp. nov., isolated from the Tabernas Desert (Almeria, Spain).</title>
        <authorList>
            <person name="Molina-Menor E."/>
            <person name="Vidal-Verdu A."/>
            <person name="Calonge A."/>
            <person name="Satari L."/>
            <person name="Pereto J."/>
            <person name="Porcar M."/>
        </authorList>
    </citation>
    <scope>NUCLEOTIDE SEQUENCE [LARGE SCALE GENOMIC DNA]</scope>
    <source>
        <strain evidence="2 3">T18</strain>
    </source>
</reference>
<proteinExistence type="predicted"/>
<accession>A0ABS1U807</accession>
<keyword evidence="1" id="KW-1133">Transmembrane helix</keyword>
<organism evidence="2 3">
    <name type="scientific">Belnapia arida</name>
    <dbReference type="NCBI Taxonomy" id="2804533"/>
    <lineage>
        <taxon>Bacteria</taxon>
        <taxon>Pseudomonadati</taxon>
        <taxon>Pseudomonadota</taxon>
        <taxon>Alphaproteobacteria</taxon>
        <taxon>Acetobacterales</taxon>
        <taxon>Roseomonadaceae</taxon>
        <taxon>Belnapia</taxon>
    </lineage>
</organism>